<keyword evidence="3" id="KW-1185">Reference proteome</keyword>
<evidence type="ECO:0000313" key="3">
    <source>
        <dbReference type="Proteomes" id="UP000275267"/>
    </source>
</evidence>
<comment type="caution">
    <text evidence="2">The sequence shown here is derived from an EMBL/GenBank/DDBJ whole genome shotgun (WGS) entry which is preliminary data.</text>
</comment>
<reference evidence="3" key="1">
    <citation type="journal article" date="2019" name="Nat. Commun.">
        <title>The genome of broomcorn millet.</title>
        <authorList>
            <person name="Zou C."/>
            <person name="Miki D."/>
            <person name="Li D."/>
            <person name="Tang Q."/>
            <person name="Xiao L."/>
            <person name="Rajput S."/>
            <person name="Deng P."/>
            <person name="Jia W."/>
            <person name="Huang R."/>
            <person name="Zhang M."/>
            <person name="Sun Y."/>
            <person name="Hu J."/>
            <person name="Fu X."/>
            <person name="Schnable P.S."/>
            <person name="Li F."/>
            <person name="Zhang H."/>
            <person name="Feng B."/>
            <person name="Zhu X."/>
            <person name="Liu R."/>
            <person name="Schnable J.C."/>
            <person name="Zhu J.-K."/>
            <person name="Zhang H."/>
        </authorList>
    </citation>
    <scope>NUCLEOTIDE SEQUENCE [LARGE SCALE GENOMIC DNA]</scope>
</reference>
<dbReference type="Proteomes" id="UP000275267">
    <property type="component" value="Unassembled WGS sequence"/>
</dbReference>
<dbReference type="CDD" id="cd22160">
    <property type="entry name" value="F-box_AtFBL13-like"/>
    <property type="match status" value="1"/>
</dbReference>
<dbReference type="PROSITE" id="PS50181">
    <property type="entry name" value="FBOX"/>
    <property type="match status" value="1"/>
</dbReference>
<dbReference type="PANTHER" id="PTHR34145">
    <property type="entry name" value="OS02G0105600 PROTEIN"/>
    <property type="match status" value="1"/>
</dbReference>
<dbReference type="InterPro" id="IPR055357">
    <property type="entry name" value="LRR_At1g61320_AtMIF1"/>
</dbReference>
<dbReference type="SUPFAM" id="SSF52047">
    <property type="entry name" value="RNI-like"/>
    <property type="match status" value="1"/>
</dbReference>
<accession>A0A3L6PJV7</accession>
<dbReference type="STRING" id="4540.A0A3L6PJV7"/>
<gene>
    <name evidence="2" type="ORF">C2845_PM10G05650</name>
</gene>
<sequence length="453" mass="51411">MEPPVNQKELVMEDNLPCTSSRARPNHCHGKQIFKTSKLGFQLLDLPEDMLCKILSELPLKEVIRTSVLSSKWRYVRTINPKLRFDGMTMGSNRSVYGSKQRTQEFIQNVNATLKQHNGMFVEDFEVKFGLHSELVIHLDNWVRFVAASRTKNLAFDLVPTGFRGRYVRYLFPFELLDYGSTLRLQRIQLGFVHIELPSQFSGFPNLRKLDLHLVRATTKDINVLSSCSSLEWLSMVRCHLDDELKVDLPLPRLLYLCVADSMLTGIKFNAMNLKTFVYKGWRYSLEIRSLDLKNAHLNFFDRISVEDALTILPTVLSRVKNLNLQIQTTLQMPTMLENTSKFSQLRYLVLELTMNCRDSGNILSLASYLGAAPFVEKFELHSGPSSLSTEARRSAAVGGDEKVGEVLGVEDAERRLEGQGPGGAARCGRATGCRIERRRASSAFGTPRWAVR</sequence>
<feature type="domain" description="F-box" evidence="1">
    <location>
        <begin position="40"/>
        <end position="88"/>
    </location>
</feature>
<organism evidence="2 3">
    <name type="scientific">Panicum miliaceum</name>
    <name type="common">Proso millet</name>
    <name type="synonym">Broomcorn millet</name>
    <dbReference type="NCBI Taxonomy" id="4540"/>
    <lineage>
        <taxon>Eukaryota</taxon>
        <taxon>Viridiplantae</taxon>
        <taxon>Streptophyta</taxon>
        <taxon>Embryophyta</taxon>
        <taxon>Tracheophyta</taxon>
        <taxon>Spermatophyta</taxon>
        <taxon>Magnoliopsida</taxon>
        <taxon>Liliopsida</taxon>
        <taxon>Poales</taxon>
        <taxon>Poaceae</taxon>
        <taxon>PACMAD clade</taxon>
        <taxon>Panicoideae</taxon>
        <taxon>Panicodae</taxon>
        <taxon>Paniceae</taxon>
        <taxon>Panicinae</taxon>
        <taxon>Panicum</taxon>
        <taxon>Panicum sect. Panicum</taxon>
    </lineage>
</organism>
<dbReference type="EMBL" id="PQIB02000018">
    <property type="protein sequence ID" value="RLM56295.1"/>
    <property type="molecule type" value="Genomic_DNA"/>
</dbReference>
<evidence type="ECO:0000313" key="2">
    <source>
        <dbReference type="EMBL" id="RLM56295.1"/>
    </source>
</evidence>
<dbReference type="Pfam" id="PF00646">
    <property type="entry name" value="F-box"/>
    <property type="match status" value="1"/>
</dbReference>
<dbReference type="InterPro" id="IPR032675">
    <property type="entry name" value="LRR_dom_sf"/>
</dbReference>
<proteinExistence type="predicted"/>
<dbReference type="Pfam" id="PF23622">
    <property type="entry name" value="LRR_At1g61320_AtMIF1"/>
    <property type="match status" value="1"/>
</dbReference>
<dbReference type="OrthoDB" id="594804at2759"/>
<dbReference type="InterPro" id="IPR053772">
    <property type="entry name" value="At1g61320/At1g61330-like"/>
</dbReference>
<dbReference type="InterPro" id="IPR053781">
    <property type="entry name" value="F-box_AtFBL13-like"/>
</dbReference>
<protein>
    <recommendedName>
        <fullName evidence="1">F-box domain-containing protein</fullName>
    </recommendedName>
</protein>
<dbReference type="PANTHER" id="PTHR34145:SF57">
    <property type="entry name" value="F-BOX DOMAIN-CONTAINING PROTEIN"/>
    <property type="match status" value="1"/>
</dbReference>
<dbReference type="InterPro" id="IPR036047">
    <property type="entry name" value="F-box-like_dom_sf"/>
</dbReference>
<dbReference type="Gene3D" id="1.20.1280.50">
    <property type="match status" value="1"/>
</dbReference>
<name>A0A3L6PJV7_PANMI</name>
<dbReference type="InterPro" id="IPR001810">
    <property type="entry name" value="F-box_dom"/>
</dbReference>
<dbReference type="AlphaFoldDB" id="A0A3L6PJV7"/>
<dbReference type="SUPFAM" id="SSF81383">
    <property type="entry name" value="F-box domain"/>
    <property type="match status" value="1"/>
</dbReference>
<dbReference type="Gene3D" id="3.80.10.10">
    <property type="entry name" value="Ribonuclease Inhibitor"/>
    <property type="match status" value="1"/>
</dbReference>
<evidence type="ECO:0000259" key="1">
    <source>
        <dbReference type="PROSITE" id="PS50181"/>
    </source>
</evidence>